<feature type="domain" description="Phage shock protein PspC N-terminal" evidence="8">
    <location>
        <begin position="35"/>
        <end position="91"/>
    </location>
</feature>
<evidence type="ECO:0000256" key="1">
    <source>
        <dbReference type="ARBA" id="ARBA00004162"/>
    </source>
</evidence>
<feature type="region of interest" description="Disordered" evidence="6">
    <location>
        <begin position="1"/>
        <end position="39"/>
    </location>
</feature>
<protein>
    <recommendedName>
        <fullName evidence="8">Phage shock protein PspC N-terminal domain-containing protein</fullName>
    </recommendedName>
</protein>
<organism evidence="9 10">
    <name type="scientific">Gordonia caeni</name>
    <dbReference type="NCBI Taxonomy" id="1007097"/>
    <lineage>
        <taxon>Bacteria</taxon>
        <taxon>Bacillati</taxon>
        <taxon>Actinomycetota</taxon>
        <taxon>Actinomycetes</taxon>
        <taxon>Mycobacteriales</taxon>
        <taxon>Gordoniaceae</taxon>
        <taxon>Gordonia</taxon>
    </lineage>
</organism>
<name>A0ABP7P0L8_9ACTN</name>
<keyword evidence="3 7" id="KW-0812">Transmembrane</keyword>
<evidence type="ECO:0000259" key="8">
    <source>
        <dbReference type="Pfam" id="PF04024"/>
    </source>
</evidence>
<comment type="caution">
    <text evidence="9">The sequence shown here is derived from an EMBL/GenBank/DDBJ whole genome shotgun (WGS) entry which is preliminary data.</text>
</comment>
<evidence type="ECO:0000256" key="2">
    <source>
        <dbReference type="ARBA" id="ARBA00022475"/>
    </source>
</evidence>
<keyword evidence="5 7" id="KW-0472">Membrane</keyword>
<evidence type="ECO:0000256" key="5">
    <source>
        <dbReference type="ARBA" id="ARBA00023136"/>
    </source>
</evidence>
<dbReference type="EMBL" id="BAAAZW010000004">
    <property type="protein sequence ID" value="GAA3957121.1"/>
    <property type="molecule type" value="Genomic_DNA"/>
</dbReference>
<dbReference type="InterPro" id="IPR052027">
    <property type="entry name" value="PspC"/>
</dbReference>
<evidence type="ECO:0000313" key="10">
    <source>
        <dbReference type="Proteomes" id="UP001418444"/>
    </source>
</evidence>
<keyword evidence="2" id="KW-1003">Cell membrane</keyword>
<evidence type="ECO:0000256" key="6">
    <source>
        <dbReference type="SAM" id="MobiDB-lite"/>
    </source>
</evidence>
<feature type="compositionally biased region" description="Pro residues" evidence="6">
    <location>
        <begin position="1"/>
        <end position="11"/>
    </location>
</feature>
<dbReference type="Proteomes" id="UP001418444">
    <property type="component" value="Unassembled WGS sequence"/>
</dbReference>
<keyword evidence="4 7" id="KW-1133">Transmembrane helix</keyword>
<accession>A0ABP7P0L8</accession>
<proteinExistence type="predicted"/>
<evidence type="ECO:0000313" key="9">
    <source>
        <dbReference type="EMBL" id="GAA3957121.1"/>
    </source>
</evidence>
<comment type="subcellular location">
    <subcellularLocation>
        <location evidence="1">Cell membrane</location>
        <topology evidence="1">Single-pass membrane protein</topology>
    </subcellularLocation>
</comment>
<evidence type="ECO:0000256" key="3">
    <source>
        <dbReference type="ARBA" id="ARBA00022692"/>
    </source>
</evidence>
<gene>
    <name evidence="9" type="ORF">GCM10022231_15320</name>
</gene>
<evidence type="ECO:0000256" key="7">
    <source>
        <dbReference type="SAM" id="Phobius"/>
    </source>
</evidence>
<dbReference type="PANTHER" id="PTHR33885">
    <property type="entry name" value="PHAGE SHOCK PROTEIN C"/>
    <property type="match status" value="1"/>
</dbReference>
<feature type="transmembrane region" description="Helical" evidence="7">
    <location>
        <begin position="66"/>
        <end position="89"/>
    </location>
</feature>
<keyword evidence="10" id="KW-1185">Reference proteome</keyword>
<reference evidence="10" key="1">
    <citation type="journal article" date="2019" name="Int. J. Syst. Evol. Microbiol.">
        <title>The Global Catalogue of Microorganisms (GCM) 10K type strain sequencing project: providing services to taxonomists for standard genome sequencing and annotation.</title>
        <authorList>
            <consortium name="The Broad Institute Genomics Platform"/>
            <consortium name="The Broad Institute Genome Sequencing Center for Infectious Disease"/>
            <person name="Wu L."/>
            <person name="Ma J."/>
        </authorList>
    </citation>
    <scope>NUCLEOTIDE SEQUENCE [LARGE SCALE GENOMIC DNA]</scope>
    <source>
        <strain evidence="10">JCM 16923</strain>
    </source>
</reference>
<sequence length="92" mass="9684">MSMPQPDPNPFTPDAAPSPAASPPAGPAAAEGAGRRLTRSRSDRMLGGVCGGLARYFGIDATWVRIAFVVSVILPGPQVLLYLLLWLVIPQD</sequence>
<evidence type="ECO:0000256" key="4">
    <source>
        <dbReference type="ARBA" id="ARBA00022989"/>
    </source>
</evidence>
<dbReference type="PANTHER" id="PTHR33885:SF3">
    <property type="entry name" value="PHAGE SHOCK PROTEIN C"/>
    <property type="match status" value="1"/>
</dbReference>
<dbReference type="Pfam" id="PF04024">
    <property type="entry name" value="PspC"/>
    <property type="match status" value="1"/>
</dbReference>
<dbReference type="InterPro" id="IPR007168">
    <property type="entry name" value="Phageshock_PspC_N"/>
</dbReference>